<evidence type="ECO:0000256" key="3">
    <source>
        <dbReference type="PROSITE-ProRule" id="PRU00221"/>
    </source>
</evidence>
<dbReference type="Pfam" id="PF00400">
    <property type="entry name" value="WD40"/>
    <property type="match status" value="7"/>
</dbReference>
<dbReference type="PRINTS" id="PR00320">
    <property type="entry name" value="GPROTEINBRPT"/>
</dbReference>
<dbReference type="InterPro" id="IPR020472">
    <property type="entry name" value="WD40_PAC1"/>
</dbReference>
<dbReference type="SMART" id="SM00564">
    <property type="entry name" value="PQQ"/>
    <property type="match status" value="5"/>
</dbReference>
<dbReference type="OrthoDB" id="674604at2759"/>
<dbReference type="PANTHER" id="PTHR22847:SF637">
    <property type="entry name" value="WD REPEAT DOMAIN 5B"/>
    <property type="match status" value="1"/>
</dbReference>
<dbReference type="EMBL" id="KN831859">
    <property type="protein sequence ID" value="KIM34762.1"/>
    <property type="molecule type" value="Genomic_DNA"/>
</dbReference>
<gene>
    <name evidence="4" type="ORF">M413DRAFT_33045</name>
</gene>
<evidence type="ECO:0000256" key="1">
    <source>
        <dbReference type="ARBA" id="ARBA00022574"/>
    </source>
</evidence>
<feature type="repeat" description="WD" evidence="3">
    <location>
        <begin position="70"/>
        <end position="111"/>
    </location>
</feature>
<dbReference type="SMART" id="SM00320">
    <property type="entry name" value="WD40"/>
    <property type="match status" value="7"/>
</dbReference>
<evidence type="ECO:0000313" key="4">
    <source>
        <dbReference type="EMBL" id="KIM34762.1"/>
    </source>
</evidence>
<dbReference type="AlphaFoldDB" id="A0A0C2Y0Y6"/>
<organism evidence="4 5">
    <name type="scientific">Hebeloma cylindrosporum</name>
    <dbReference type="NCBI Taxonomy" id="76867"/>
    <lineage>
        <taxon>Eukaryota</taxon>
        <taxon>Fungi</taxon>
        <taxon>Dikarya</taxon>
        <taxon>Basidiomycota</taxon>
        <taxon>Agaricomycotina</taxon>
        <taxon>Agaricomycetes</taxon>
        <taxon>Agaricomycetidae</taxon>
        <taxon>Agaricales</taxon>
        <taxon>Agaricineae</taxon>
        <taxon>Hymenogastraceae</taxon>
        <taxon>Hebeloma</taxon>
    </lineage>
</organism>
<dbReference type="STRING" id="686832.A0A0C2Y0Y6"/>
<dbReference type="Gene3D" id="2.130.10.10">
    <property type="entry name" value="YVTN repeat-like/Quinoprotein amine dehydrogenase"/>
    <property type="match status" value="4"/>
</dbReference>
<feature type="repeat" description="WD" evidence="3">
    <location>
        <begin position="290"/>
        <end position="320"/>
    </location>
</feature>
<dbReference type="InterPro" id="IPR018391">
    <property type="entry name" value="PQQ_b-propeller_rpt"/>
</dbReference>
<feature type="repeat" description="WD" evidence="3">
    <location>
        <begin position="28"/>
        <end position="69"/>
    </location>
</feature>
<sequence>MSEAWKKQFSHIPTLGNVRGTTKTPLIVIQTDSEVKAIAYSSDGNYIVSGSDDNSVRVWDALTGVELKQLNGHTSQVTSVAFSSDGSHIVSGSWDKSVRVWDALTGAELKQLNGHTDGSLLLHFHLMALTLSLDLMITLHIVSGSDDKSVRVWDALTSAELKQLNGHTDCVISVAFSPDGSRIVSGSNDNSVRVWDAWTGAELKQLNGHTEWVTSVAFSSDGSHIVSGSWDKSVRVWDALTGAELKQLNGHTEWVTSVAFSSDGSHIVSGSHDTSVRVWNALTGAELKQLNGHTESVTSVAFSPDGNHIVSGSWDNSVRVCNIDPGIFWPPTTNGWIMSHPGQNHLMWVPDGIREKLTHLFNCLIISQNTPYVIFQYSKLGTEWEECYTPLLL</sequence>
<accession>A0A0C2Y0Y6</accession>
<evidence type="ECO:0000256" key="2">
    <source>
        <dbReference type="ARBA" id="ARBA00022737"/>
    </source>
</evidence>
<keyword evidence="2" id="KW-0677">Repeat</keyword>
<name>A0A0C2Y0Y6_HEBCY</name>
<feature type="repeat" description="WD" evidence="3">
    <location>
        <begin position="141"/>
        <end position="163"/>
    </location>
</feature>
<dbReference type="SUPFAM" id="SSF50978">
    <property type="entry name" value="WD40 repeat-like"/>
    <property type="match status" value="1"/>
</dbReference>
<dbReference type="CDD" id="cd00200">
    <property type="entry name" value="WD40"/>
    <property type="match status" value="1"/>
</dbReference>
<feature type="repeat" description="WD" evidence="3">
    <location>
        <begin position="206"/>
        <end position="247"/>
    </location>
</feature>
<dbReference type="PROSITE" id="PS50294">
    <property type="entry name" value="WD_REPEATS_REGION"/>
    <property type="match status" value="6"/>
</dbReference>
<feature type="repeat" description="WD" evidence="3">
    <location>
        <begin position="164"/>
        <end position="205"/>
    </location>
</feature>
<feature type="repeat" description="WD" evidence="3">
    <location>
        <begin position="248"/>
        <end position="289"/>
    </location>
</feature>
<reference evidence="4 5" key="1">
    <citation type="submission" date="2014-04" db="EMBL/GenBank/DDBJ databases">
        <authorList>
            <consortium name="DOE Joint Genome Institute"/>
            <person name="Kuo A."/>
            <person name="Gay G."/>
            <person name="Dore J."/>
            <person name="Kohler A."/>
            <person name="Nagy L.G."/>
            <person name="Floudas D."/>
            <person name="Copeland A."/>
            <person name="Barry K.W."/>
            <person name="Cichocki N."/>
            <person name="Veneault-Fourrey C."/>
            <person name="LaButti K."/>
            <person name="Lindquist E.A."/>
            <person name="Lipzen A."/>
            <person name="Lundell T."/>
            <person name="Morin E."/>
            <person name="Murat C."/>
            <person name="Sun H."/>
            <person name="Tunlid A."/>
            <person name="Henrissat B."/>
            <person name="Grigoriev I.V."/>
            <person name="Hibbett D.S."/>
            <person name="Martin F."/>
            <person name="Nordberg H.P."/>
            <person name="Cantor M.N."/>
            <person name="Hua S.X."/>
        </authorList>
    </citation>
    <scope>NUCLEOTIDE SEQUENCE [LARGE SCALE GENOMIC DNA]</scope>
    <source>
        <strain evidence="5">h7</strain>
    </source>
</reference>
<keyword evidence="1 3" id="KW-0853">WD repeat</keyword>
<dbReference type="GO" id="GO:1990234">
    <property type="term" value="C:transferase complex"/>
    <property type="evidence" value="ECO:0007669"/>
    <property type="project" value="UniProtKB-ARBA"/>
</dbReference>
<dbReference type="HOGENOM" id="CLU_000288_57_32_1"/>
<dbReference type="PROSITE" id="PS50082">
    <property type="entry name" value="WD_REPEATS_2"/>
    <property type="match status" value="7"/>
</dbReference>
<dbReference type="InterPro" id="IPR036322">
    <property type="entry name" value="WD40_repeat_dom_sf"/>
</dbReference>
<protein>
    <submittedName>
        <fullName evidence="4">Uncharacterized protein</fullName>
    </submittedName>
</protein>
<dbReference type="PANTHER" id="PTHR22847">
    <property type="entry name" value="WD40 REPEAT PROTEIN"/>
    <property type="match status" value="1"/>
</dbReference>
<evidence type="ECO:0000313" key="5">
    <source>
        <dbReference type="Proteomes" id="UP000053424"/>
    </source>
</evidence>
<dbReference type="InterPro" id="IPR001680">
    <property type="entry name" value="WD40_rpt"/>
</dbReference>
<proteinExistence type="predicted"/>
<dbReference type="Proteomes" id="UP000053424">
    <property type="component" value="Unassembled WGS sequence"/>
</dbReference>
<dbReference type="InterPro" id="IPR015943">
    <property type="entry name" value="WD40/YVTN_repeat-like_dom_sf"/>
</dbReference>
<keyword evidence="5" id="KW-1185">Reference proteome</keyword>
<reference evidence="5" key="2">
    <citation type="submission" date="2015-01" db="EMBL/GenBank/DDBJ databases">
        <title>Evolutionary Origins and Diversification of the Mycorrhizal Mutualists.</title>
        <authorList>
            <consortium name="DOE Joint Genome Institute"/>
            <consortium name="Mycorrhizal Genomics Consortium"/>
            <person name="Kohler A."/>
            <person name="Kuo A."/>
            <person name="Nagy L.G."/>
            <person name="Floudas D."/>
            <person name="Copeland A."/>
            <person name="Barry K.W."/>
            <person name="Cichocki N."/>
            <person name="Veneault-Fourrey C."/>
            <person name="LaButti K."/>
            <person name="Lindquist E.A."/>
            <person name="Lipzen A."/>
            <person name="Lundell T."/>
            <person name="Morin E."/>
            <person name="Murat C."/>
            <person name="Riley R."/>
            <person name="Ohm R."/>
            <person name="Sun H."/>
            <person name="Tunlid A."/>
            <person name="Henrissat B."/>
            <person name="Grigoriev I.V."/>
            <person name="Hibbett D.S."/>
            <person name="Martin F."/>
        </authorList>
    </citation>
    <scope>NUCLEOTIDE SEQUENCE [LARGE SCALE GENOMIC DNA]</scope>
    <source>
        <strain evidence="5">h7</strain>
    </source>
</reference>